<sequence>MSISSPRIGVGAVILNPERQVLLVLRKKHPEAGTWSIPGGKLELYESLEQAVLREVNEEVGLDLKRVAMLCTAETIRPDNGEHWISIIYKAEGVQGTARNLEPEAIGGIGWFPLNDLPEPIACFTKPALERCAQLSSGPY</sequence>
<dbReference type="Pfam" id="PF00293">
    <property type="entry name" value="NUDIX"/>
    <property type="match status" value="1"/>
</dbReference>
<dbReference type="SUPFAM" id="SSF55811">
    <property type="entry name" value="Nudix"/>
    <property type="match status" value="1"/>
</dbReference>
<protein>
    <submittedName>
        <fullName evidence="5">Diadenosine hexaphosphate hydrolase</fullName>
        <ecNumber evidence="5">3.6.1.61</ecNumber>
    </submittedName>
</protein>
<dbReference type="InterPro" id="IPR000086">
    <property type="entry name" value="NUDIX_hydrolase_dom"/>
</dbReference>
<evidence type="ECO:0000259" key="4">
    <source>
        <dbReference type="PROSITE" id="PS51462"/>
    </source>
</evidence>
<dbReference type="Gene3D" id="3.90.79.10">
    <property type="entry name" value="Nucleoside Triphosphate Pyrophosphohydrolase"/>
    <property type="match status" value="1"/>
</dbReference>
<name>A0ABY4RPS8_9BACL</name>
<evidence type="ECO:0000313" key="6">
    <source>
        <dbReference type="Proteomes" id="UP001057134"/>
    </source>
</evidence>
<gene>
    <name evidence="5" type="primary">ndx1_2</name>
    <name evidence="5" type="ORF">SK3146_03705</name>
</gene>
<evidence type="ECO:0000256" key="1">
    <source>
        <dbReference type="ARBA" id="ARBA00001946"/>
    </source>
</evidence>
<keyword evidence="2 3" id="KW-0378">Hydrolase</keyword>
<dbReference type="InterPro" id="IPR015797">
    <property type="entry name" value="NUDIX_hydrolase-like_dom_sf"/>
</dbReference>
<dbReference type="EMBL" id="CP027059">
    <property type="protein sequence ID" value="UQZ84459.1"/>
    <property type="molecule type" value="Genomic_DNA"/>
</dbReference>
<reference evidence="5" key="1">
    <citation type="submission" date="2018-02" db="EMBL/GenBank/DDBJ databases">
        <authorList>
            <person name="Kim S.-K."/>
            <person name="Jung H.-I."/>
            <person name="Lee S.-W."/>
        </authorList>
    </citation>
    <scope>NUCLEOTIDE SEQUENCE</scope>
    <source>
        <strain evidence="5">SK3146</strain>
    </source>
</reference>
<dbReference type="PANTHER" id="PTHR43046:SF14">
    <property type="entry name" value="MUTT_NUDIX FAMILY PROTEIN"/>
    <property type="match status" value="1"/>
</dbReference>
<evidence type="ECO:0000313" key="5">
    <source>
        <dbReference type="EMBL" id="UQZ84459.1"/>
    </source>
</evidence>
<evidence type="ECO:0000256" key="2">
    <source>
        <dbReference type="ARBA" id="ARBA00022801"/>
    </source>
</evidence>
<proteinExistence type="inferred from homology"/>
<reference evidence="5" key="2">
    <citation type="journal article" date="2021" name="J Anim Sci Technol">
        <title>Complete genome sequence of Paenibacillus konkukensis sp. nov. SK3146 as a potential probiotic strain.</title>
        <authorList>
            <person name="Jung H.I."/>
            <person name="Park S."/>
            <person name="Niu K.M."/>
            <person name="Lee S.W."/>
            <person name="Kothari D."/>
            <person name="Yi K.J."/>
            <person name="Kim S.K."/>
        </authorList>
    </citation>
    <scope>NUCLEOTIDE SEQUENCE</scope>
    <source>
        <strain evidence="5">SK3146</strain>
    </source>
</reference>
<comment type="cofactor">
    <cofactor evidence="1">
        <name>Mg(2+)</name>
        <dbReference type="ChEBI" id="CHEBI:18420"/>
    </cofactor>
</comment>
<evidence type="ECO:0000256" key="3">
    <source>
        <dbReference type="RuleBase" id="RU003476"/>
    </source>
</evidence>
<keyword evidence="6" id="KW-1185">Reference proteome</keyword>
<feature type="domain" description="Nudix hydrolase" evidence="4">
    <location>
        <begin position="5"/>
        <end position="134"/>
    </location>
</feature>
<comment type="similarity">
    <text evidence="3">Belongs to the Nudix hydrolase family.</text>
</comment>
<dbReference type="Proteomes" id="UP001057134">
    <property type="component" value="Chromosome"/>
</dbReference>
<dbReference type="InterPro" id="IPR020476">
    <property type="entry name" value="Nudix_hydrolase"/>
</dbReference>
<dbReference type="InterPro" id="IPR020084">
    <property type="entry name" value="NUDIX_hydrolase_CS"/>
</dbReference>
<dbReference type="PANTHER" id="PTHR43046">
    <property type="entry name" value="GDP-MANNOSE MANNOSYL HYDROLASE"/>
    <property type="match status" value="1"/>
</dbReference>
<dbReference type="GO" id="GO:0016787">
    <property type="term" value="F:hydrolase activity"/>
    <property type="evidence" value="ECO:0007669"/>
    <property type="project" value="UniProtKB-KW"/>
</dbReference>
<dbReference type="PROSITE" id="PS00893">
    <property type="entry name" value="NUDIX_BOX"/>
    <property type="match status" value="1"/>
</dbReference>
<dbReference type="RefSeq" id="WP_249860217.1">
    <property type="nucleotide sequence ID" value="NZ_CP027059.1"/>
</dbReference>
<organism evidence="5 6">
    <name type="scientific">Paenibacillus konkukensis</name>
    <dbReference type="NCBI Taxonomy" id="2020716"/>
    <lineage>
        <taxon>Bacteria</taxon>
        <taxon>Bacillati</taxon>
        <taxon>Bacillota</taxon>
        <taxon>Bacilli</taxon>
        <taxon>Bacillales</taxon>
        <taxon>Paenibacillaceae</taxon>
        <taxon>Paenibacillus</taxon>
    </lineage>
</organism>
<accession>A0ABY4RPS8</accession>
<dbReference type="PRINTS" id="PR00502">
    <property type="entry name" value="NUDIXFAMILY"/>
</dbReference>
<dbReference type="PROSITE" id="PS51462">
    <property type="entry name" value="NUDIX"/>
    <property type="match status" value="1"/>
</dbReference>
<dbReference type="EC" id="3.6.1.61" evidence="5"/>